<dbReference type="PANTHER" id="PTHR13501">
    <property type="entry name" value="CHLOROPLAST 50S RIBOSOMAL PROTEIN L22-RELATED"/>
    <property type="match status" value="1"/>
</dbReference>
<comment type="caution">
    <text evidence="5">The sequence shown here is derived from an EMBL/GenBank/DDBJ whole genome shotgun (WGS) entry which is preliminary data.</text>
</comment>
<evidence type="ECO:0008006" key="7">
    <source>
        <dbReference type="Google" id="ProtNLM"/>
    </source>
</evidence>
<protein>
    <recommendedName>
        <fullName evidence="7">Mitochondrial ribosomal protein L22</fullName>
    </recommendedName>
</protein>
<evidence type="ECO:0000256" key="3">
    <source>
        <dbReference type="ARBA" id="ARBA00023274"/>
    </source>
</evidence>
<reference evidence="5 6" key="1">
    <citation type="submission" date="2024-06" db="EMBL/GenBank/DDBJ databases">
        <title>Complete genome of Phlyctema vagabunda strain 19-DSS-EL-015.</title>
        <authorList>
            <person name="Fiorenzani C."/>
        </authorList>
    </citation>
    <scope>NUCLEOTIDE SEQUENCE [LARGE SCALE GENOMIC DNA]</scope>
    <source>
        <strain evidence="5 6">19-DSS-EL-015</strain>
    </source>
</reference>
<dbReference type="InterPro" id="IPR036394">
    <property type="entry name" value="Ribosomal_uL22_sf"/>
</dbReference>
<dbReference type="InterPro" id="IPR001063">
    <property type="entry name" value="Ribosomal_uL22"/>
</dbReference>
<keyword evidence="6" id="KW-1185">Reference proteome</keyword>
<evidence type="ECO:0000313" key="5">
    <source>
        <dbReference type="EMBL" id="KAL3424410.1"/>
    </source>
</evidence>
<organism evidence="5 6">
    <name type="scientific">Phlyctema vagabunda</name>
    <dbReference type="NCBI Taxonomy" id="108571"/>
    <lineage>
        <taxon>Eukaryota</taxon>
        <taxon>Fungi</taxon>
        <taxon>Dikarya</taxon>
        <taxon>Ascomycota</taxon>
        <taxon>Pezizomycotina</taxon>
        <taxon>Leotiomycetes</taxon>
        <taxon>Helotiales</taxon>
        <taxon>Dermateaceae</taxon>
        <taxon>Phlyctema</taxon>
    </lineage>
</organism>
<evidence type="ECO:0000256" key="4">
    <source>
        <dbReference type="RuleBase" id="RU004005"/>
    </source>
</evidence>
<evidence type="ECO:0000256" key="2">
    <source>
        <dbReference type="ARBA" id="ARBA00022980"/>
    </source>
</evidence>
<evidence type="ECO:0000256" key="1">
    <source>
        <dbReference type="ARBA" id="ARBA00009451"/>
    </source>
</evidence>
<dbReference type="CDD" id="cd00336">
    <property type="entry name" value="Ribosomal_L22"/>
    <property type="match status" value="1"/>
</dbReference>
<dbReference type="Proteomes" id="UP001629113">
    <property type="component" value="Unassembled WGS sequence"/>
</dbReference>
<keyword evidence="2 4" id="KW-0689">Ribosomal protein</keyword>
<dbReference type="InterPro" id="IPR047867">
    <property type="entry name" value="Ribosomal_uL22_bac/org-type"/>
</dbReference>
<sequence>MSLKLPPGRLVRSVASATTATPFNFLIPSIQRRTFLGWNRKPADTSPKPINPLTEEYLKKKPDVQNTLVRGDLSSSSIFEDEELAGPKPKIEEKAIGGAGIRNPYNMAAALDPQPEARRRWERKMVIREIQKRGRLTKTQLLKKEERQLVSQSHAFKTSVKKMVPLAKQITGKTVEQALIQMRFSVKKPAKDIREHLLHAQNEAIVRRGMGLGAVKGEKFDPVLIQTKKGTRVKVTDPTTLYIDQAWVGKDLFTRAPDFRARGNIHMMIKPTTKLTVVLKEETTRIRLHKEREEKIKNRKVWVQLPNRPITAQRQHYSW</sequence>
<dbReference type="Pfam" id="PF00237">
    <property type="entry name" value="Ribosomal_L22"/>
    <property type="match status" value="1"/>
</dbReference>
<evidence type="ECO:0000313" key="6">
    <source>
        <dbReference type="Proteomes" id="UP001629113"/>
    </source>
</evidence>
<comment type="similarity">
    <text evidence="1 4">Belongs to the universal ribosomal protein uL22 family.</text>
</comment>
<dbReference type="EMBL" id="JBFCZG010000003">
    <property type="protein sequence ID" value="KAL3424410.1"/>
    <property type="molecule type" value="Genomic_DNA"/>
</dbReference>
<dbReference type="Gene3D" id="3.90.470.10">
    <property type="entry name" value="Ribosomal protein L22/L17"/>
    <property type="match status" value="1"/>
</dbReference>
<proteinExistence type="inferred from homology"/>
<accession>A0ABR4PM43</accession>
<keyword evidence="3 4" id="KW-0687">Ribonucleoprotein</keyword>
<dbReference type="PANTHER" id="PTHR13501:SF10">
    <property type="entry name" value="LARGE RIBOSOMAL SUBUNIT PROTEIN UL22M"/>
    <property type="match status" value="1"/>
</dbReference>
<gene>
    <name evidence="5" type="ORF">PVAG01_03691</name>
</gene>
<dbReference type="SUPFAM" id="SSF54843">
    <property type="entry name" value="Ribosomal protein L22"/>
    <property type="match status" value="1"/>
</dbReference>
<name>A0ABR4PM43_9HELO</name>